<protein>
    <submittedName>
        <fullName evidence="3">Uncharacterized protein</fullName>
    </submittedName>
</protein>
<evidence type="ECO:0000313" key="4">
    <source>
        <dbReference type="Proteomes" id="UP000681341"/>
    </source>
</evidence>
<keyword evidence="1" id="KW-0175">Coiled coil</keyword>
<accession>A0ABS3U522</accession>
<feature type="coiled-coil region" evidence="1">
    <location>
        <begin position="189"/>
        <end position="216"/>
    </location>
</feature>
<dbReference type="PROSITE" id="PS51257">
    <property type="entry name" value="PROKAR_LIPOPROTEIN"/>
    <property type="match status" value="1"/>
</dbReference>
<evidence type="ECO:0000313" key="3">
    <source>
        <dbReference type="EMBL" id="MBO3733351.1"/>
    </source>
</evidence>
<sequence>MSARRWAAGLGGATVLALTAGCGMLGIGGGEEKQSDEQRLVEMLNESRRLESELMAAEYRIVQNCLEAQGHTVHEPWAMEVYEEPETDSLTYGYAHEEFLLPAEEAKEWGFGQWANSMEGSEDPSSEDYYKAQEEKWAEEEGETDYEEPDTSEWDALTPEEQYSWYVAYQGEEYVKESYGTLEEFVGAVEEEAAYEEMTEEELAALEEEAAAEESGEIDVEEDMGWEEPKPGGCQLEMIEALYGEPRLVETEWEAEEGETYTDKTWEYRPENPLYSDPEETMYETIEAEYTAAMADLQGKFIDCITARGYEGWEFTEYNSLPIWEFFGALYYQNASEEEKDMMYGGDSDVEVPEIPEAAGSTYEEWKAYEIQTAVDFSECGEEIGYADASEKAYDEANIKGYKTMEEPVYAWQEEMNNAIAKAQEVLDN</sequence>
<feature type="compositionally biased region" description="Acidic residues" evidence="2">
    <location>
        <begin position="137"/>
        <end position="153"/>
    </location>
</feature>
<dbReference type="Proteomes" id="UP000681341">
    <property type="component" value="Unassembled WGS sequence"/>
</dbReference>
<organism evidence="3 4">
    <name type="scientific">Glycomyces niveus</name>
    <dbReference type="NCBI Taxonomy" id="2820287"/>
    <lineage>
        <taxon>Bacteria</taxon>
        <taxon>Bacillati</taxon>
        <taxon>Actinomycetota</taxon>
        <taxon>Actinomycetes</taxon>
        <taxon>Glycomycetales</taxon>
        <taxon>Glycomycetaceae</taxon>
        <taxon>Glycomyces</taxon>
    </lineage>
</organism>
<proteinExistence type="predicted"/>
<dbReference type="EMBL" id="JAGFNP010000005">
    <property type="protein sequence ID" value="MBO3733351.1"/>
    <property type="molecule type" value="Genomic_DNA"/>
</dbReference>
<feature type="coiled-coil region" evidence="1">
    <location>
        <begin position="33"/>
        <end position="60"/>
    </location>
</feature>
<evidence type="ECO:0000256" key="2">
    <source>
        <dbReference type="SAM" id="MobiDB-lite"/>
    </source>
</evidence>
<feature type="region of interest" description="Disordered" evidence="2">
    <location>
        <begin position="116"/>
        <end position="158"/>
    </location>
</feature>
<keyword evidence="4" id="KW-1185">Reference proteome</keyword>
<reference evidence="3 4" key="1">
    <citation type="submission" date="2021-03" db="EMBL/GenBank/DDBJ databases">
        <title>Glycomyces sp. nov., a novel actinomycete isolated from soil.</title>
        <authorList>
            <person name="Yang X."/>
            <person name="Xu X."/>
        </authorList>
    </citation>
    <scope>NUCLEOTIDE SEQUENCE [LARGE SCALE GENOMIC DNA]</scope>
    <source>
        <strain evidence="3 4">NEAU-S30</strain>
    </source>
</reference>
<gene>
    <name evidence="3" type="ORF">J5V16_10995</name>
</gene>
<comment type="caution">
    <text evidence="3">The sequence shown here is derived from an EMBL/GenBank/DDBJ whole genome shotgun (WGS) entry which is preliminary data.</text>
</comment>
<evidence type="ECO:0000256" key="1">
    <source>
        <dbReference type="SAM" id="Coils"/>
    </source>
</evidence>
<dbReference type="RefSeq" id="WP_208496269.1">
    <property type="nucleotide sequence ID" value="NZ_JAGFNP010000005.1"/>
</dbReference>
<name>A0ABS3U522_9ACTN</name>